<dbReference type="PANTHER" id="PTHR35218">
    <property type="entry name" value="RNASE H DOMAIN-CONTAINING PROTEIN"/>
    <property type="match status" value="1"/>
</dbReference>
<protein>
    <submittedName>
        <fullName evidence="1">Uncharacterized protein</fullName>
    </submittedName>
</protein>
<dbReference type="InterPro" id="IPR036691">
    <property type="entry name" value="Endo/exonu/phosph_ase_sf"/>
</dbReference>
<keyword evidence="2" id="KW-1185">Reference proteome</keyword>
<dbReference type="PANTHER" id="PTHR35218:SF8">
    <property type="entry name" value="ENDONUCLEASE_EXONUCLEASE_PHOSPHATASE"/>
    <property type="match status" value="1"/>
</dbReference>
<name>A0A2G2ZPL8_CAPAN</name>
<proteinExistence type="predicted"/>
<reference evidence="1 2" key="2">
    <citation type="journal article" date="2017" name="Genome Biol.">
        <title>New reference genome sequences of hot pepper reveal the massive evolution of plant disease-resistance genes by retroduplication.</title>
        <authorList>
            <person name="Kim S."/>
            <person name="Park J."/>
            <person name="Yeom S.I."/>
            <person name="Kim Y.M."/>
            <person name="Seo E."/>
            <person name="Kim K.T."/>
            <person name="Kim M.S."/>
            <person name="Lee J.M."/>
            <person name="Cheong K."/>
            <person name="Shin H.S."/>
            <person name="Kim S.B."/>
            <person name="Han K."/>
            <person name="Lee J."/>
            <person name="Park M."/>
            <person name="Lee H.A."/>
            <person name="Lee H.Y."/>
            <person name="Lee Y."/>
            <person name="Oh S."/>
            <person name="Lee J.H."/>
            <person name="Choi E."/>
            <person name="Choi E."/>
            <person name="Lee S.E."/>
            <person name="Jeon J."/>
            <person name="Kim H."/>
            <person name="Choi G."/>
            <person name="Song H."/>
            <person name="Lee J."/>
            <person name="Lee S.C."/>
            <person name="Kwon J.K."/>
            <person name="Lee H.Y."/>
            <person name="Koo N."/>
            <person name="Hong Y."/>
            <person name="Kim R.W."/>
            <person name="Kang W.H."/>
            <person name="Huh J.H."/>
            <person name="Kang B.C."/>
            <person name="Yang T.J."/>
            <person name="Lee Y.H."/>
            <person name="Bennetzen J.L."/>
            <person name="Choi D."/>
        </authorList>
    </citation>
    <scope>NUCLEOTIDE SEQUENCE [LARGE SCALE GENOMIC DNA]</scope>
    <source>
        <strain evidence="2">cv. CM334</strain>
    </source>
</reference>
<organism evidence="1 2">
    <name type="scientific">Capsicum annuum</name>
    <name type="common">Capsicum pepper</name>
    <dbReference type="NCBI Taxonomy" id="4072"/>
    <lineage>
        <taxon>Eukaryota</taxon>
        <taxon>Viridiplantae</taxon>
        <taxon>Streptophyta</taxon>
        <taxon>Embryophyta</taxon>
        <taxon>Tracheophyta</taxon>
        <taxon>Spermatophyta</taxon>
        <taxon>Magnoliopsida</taxon>
        <taxon>eudicotyledons</taxon>
        <taxon>Gunneridae</taxon>
        <taxon>Pentapetalae</taxon>
        <taxon>asterids</taxon>
        <taxon>lamiids</taxon>
        <taxon>Solanales</taxon>
        <taxon>Solanaceae</taxon>
        <taxon>Solanoideae</taxon>
        <taxon>Capsiceae</taxon>
        <taxon>Capsicum</taxon>
    </lineage>
</organism>
<evidence type="ECO:0000313" key="2">
    <source>
        <dbReference type="Proteomes" id="UP000222542"/>
    </source>
</evidence>
<dbReference type="SUPFAM" id="SSF56219">
    <property type="entry name" value="DNase I-like"/>
    <property type="match status" value="1"/>
</dbReference>
<dbReference type="Gramene" id="PHT83923">
    <property type="protein sequence ID" value="PHT83923"/>
    <property type="gene ID" value="T459_12366"/>
</dbReference>
<gene>
    <name evidence="1" type="ORF">T459_12366</name>
</gene>
<dbReference type="AlphaFoldDB" id="A0A2G2ZPL8"/>
<dbReference type="Proteomes" id="UP000222542">
    <property type="component" value="Unassembled WGS sequence"/>
</dbReference>
<comment type="caution">
    <text evidence="1">The sequence shown here is derived from an EMBL/GenBank/DDBJ whole genome shotgun (WGS) entry which is preliminary data.</text>
</comment>
<dbReference type="Gene3D" id="3.60.10.10">
    <property type="entry name" value="Endonuclease/exonuclease/phosphatase"/>
    <property type="match status" value="1"/>
</dbReference>
<accession>A0A2G2ZPL8</accession>
<reference evidence="1 2" key="1">
    <citation type="journal article" date="2014" name="Nat. Genet.">
        <title>Genome sequence of the hot pepper provides insights into the evolution of pungency in Capsicum species.</title>
        <authorList>
            <person name="Kim S."/>
            <person name="Park M."/>
            <person name="Yeom S.I."/>
            <person name="Kim Y.M."/>
            <person name="Lee J.M."/>
            <person name="Lee H.A."/>
            <person name="Seo E."/>
            <person name="Choi J."/>
            <person name="Cheong K."/>
            <person name="Kim K.T."/>
            <person name="Jung K."/>
            <person name="Lee G.W."/>
            <person name="Oh S.K."/>
            <person name="Bae C."/>
            <person name="Kim S.B."/>
            <person name="Lee H.Y."/>
            <person name="Kim S.Y."/>
            <person name="Kim M.S."/>
            <person name="Kang B.C."/>
            <person name="Jo Y.D."/>
            <person name="Yang H.B."/>
            <person name="Jeong H.J."/>
            <person name="Kang W.H."/>
            <person name="Kwon J.K."/>
            <person name="Shin C."/>
            <person name="Lim J.Y."/>
            <person name="Park J.H."/>
            <person name="Huh J.H."/>
            <person name="Kim J.S."/>
            <person name="Kim B.D."/>
            <person name="Cohen O."/>
            <person name="Paran I."/>
            <person name="Suh M.C."/>
            <person name="Lee S.B."/>
            <person name="Kim Y.K."/>
            <person name="Shin Y."/>
            <person name="Noh S.J."/>
            <person name="Park J."/>
            <person name="Seo Y.S."/>
            <person name="Kwon S.Y."/>
            <person name="Kim H.A."/>
            <person name="Park J.M."/>
            <person name="Kim H.J."/>
            <person name="Choi S.B."/>
            <person name="Bosland P.W."/>
            <person name="Reeves G."/>
            <person name="Jo S.H."/>
            <person name="Lee B.W."/>
            <person name="Cho H.T."/>
            <person name="Choi H.S."/>
            <person name="Lee M.S."/>
            <person name="Yu Y."/>
            <person name="Do Choi Y."/>
            <person name="Park B.S."/>
            <person name="van Deynze A."/>
            <person name="Ashrafi H."/>
            <person name="Hill T."/>
            <person name="Kim W.T."/>
            <person name="Pai H.S."/>
            <person name="Ahn H.K."/>
            <person name="Yeam I."/>
            <person name="Giovannoni J.J."/>
            <person name="Rose J.K."/>
            <person name="Sorensen I."/>
            <person name="Lee S.J."/>
            <person name="Kim R.W."/>
            <person name="Choi I.Y."/>
            <person name="Choi B.S."/>
            <person name="Lim J.S."/>
            <person name="Lee Y.H."/>
            <person name="Choi D."/>
        </authorList>
    </citation>
    <scope>NUCLEOTIDE SEQUENCE [LARGE SCALE GENOMIC DNA]</scope>
    <source>
        <strain evidence="2">cv. CM334</strain>
    </source>
</reference>
<sequence>MVRNCRGSRRPDFKRNFRELLDFYKPALVVFIETHQEDHQSLPQEFQSSNIIAVPRTGRAGGIAILWHEDILTGSAVGLTP</sequence>
<evidence type="ECO:0000313" key="1">
    <source>
        <dbReference type="EMBL" id="PHT83923.1"/>
    </source>
</evidence>
<dbReference type="EMBL" id="AYRZ02000004">
    <property type="protein sequence ID" value="PHT83923.1"/>
    <property type="molecule type" value="Genomic_DNA"/>
</dbReference>